<dbReference type="OrthoDB" id="9802649at2"/>
<dbReference type="PANTHER" id="PTHR43685:SF5">
    <property type="entry name" value="GLYCOSYLTRANSFERASE EPSE-RELATED"/>
    <property type="match status" value="1"/>
</dbReference>
<keyword evidence="3 5" id="KW-0808">Transferase</keyword>
<sequence>MTQITILMGTRNGEAHLGEQLASIARQSHRDWQLWVGDDGSTDRTRDILAAFARSVPQTVRVFDGPRRGVAANFLSLLCHPELPDGTVAFCDQDDIWFPHRLRRAIDQLETVGPRAALYCSRTEVGAEPEKPLGTSPLWPRPPSFRNALIQTVAGGNTMVMSPAAAALTRAAGTDPLPAFHDWWFYQLIAGAGGAILYDRQPTLFYRQHHENQLGRNRGLVARYARLGTIWEGKYHHWITRNLVALQRNQHLLTEENRAILKDFAALRRRKGVGVLAGWQKLGLHRQGRLETALMAGAAALGRI</sequence>
<keyword evidence="2" id="KW-0328">Glycosyltransferase</keyword>
<dbReference type="RefSeq" id="WP_076698788.1">
    <property type="nucleotide sequence ID" value="NZ_CP015093.1"/>
</dbReference>
<feature type="domain" description="Glycosyltransferase 2-like" evidence="4">
    <location>
        <begin position="5"/>
        <end position="168"/>
    </location>
</feature>
<dbReference type="Proteomes" id="UP000187059">
    <property type="component" value="Chromosome"/>
</dbReference>
<evidence type="ECO:0000313" key="6">
    <source>
        <dbReference type="Proteomes" id="UP000187059"/>
    </source>
</evidence>
<dbReference type="InterPro" id="IPR029044">
    <property type="entry name" value="Nucleotide-diphossugar_trans"/>
</dbReference>
<name>A0A1P8UT02_9RHOB</name>
<keyword evidence="6" id="KW-1185">Reference proteome</keyword>
<dbReference type="Gene3D" id="3.90.550.10">
    <property type="entry name" value="Spore Coat Polysaccharide Biosynthesis Protein SpsA, Chain A"/>
    <property type="match status" value="1"/>
</dbReference>
<evidence type="ECO:0000259" key="4">
    <source>
        <dbReference type="Pfam" id="PF00535"/>
    </source>
</evidence>
<dbReference type="EMBL" id="CP015093">
    <property type="protein sequence ID" value="APZ52521.1"/>
    <property type="molecule type" value="Genomic_DNA"/>
</dbReference>
<dbReference type="SUPFAM" id="SSF53448">
    <property type="entry name" value="Nucleotide-diphospho-sugar transferases"/>
    <property type="match status" value="1"/>
</dbReference>
<protein>
    <submittedName>
        <fullName evidence="5">Glycosyl transferase</fullName>
    </submittedName>
</protein>
<dbReference type="AlphaFoldDB" id="A0A1P8UT02"/>
<gene>
    <name evidence="5" type="ORF">Ga0080574_TMP2187</name>
</gene>
<proteinExistence type="inferred from homology"/>
<comment type="similarity">
    <text evidence="1">Belongs to the glycosyltransferase 2 family.</text>
</comment>
<dbReference type="PANTHER" id="PTHR43685">
    <property type="entry name" value="GLYCOSYLTRANSFERASE"/>
    <property type="match status" value="1"/>
</dbReference>
<evidence type="ECO:0000256" key="1">
    <source>
        <dbReference type="ARBA" id="ARBA00006739"/>
    </source>
</evidence>
<organism evidence="5 6">
    <name type="scientific">Salipiger abyssi</name>
    <dbReference type="NCBI Taxonomy" id="1250539"/>
    <lineage>
        <taxon>Bacteria</taxon>
        <taxon>Pseudomonadati</taxon>
        <taxon>Pseudomonadota</taxon>
        <taxon>Alphaproteobacteria</taxon>
        <taxon>Rhodobacterales</taxon>
        <taxon>Roseobacteraceae</taxon>
        <taxon>Salipiger</taxon>
    </lineage>
</organism>
<dbReference type="Pfam" id="PF00535">
    <property type="entry name" value="Glycos_transf_2"/>
    <property type="match status" value="1"/>
</dbReference>
<evidence type="ECO:0000256" key="3">
    <source>
        <dbReference type="ARBA" id="ARBA00022679"/>
    </source>
</evidence>
<accession>A0A1P8UT02</accession>
<evidence type="ECO:0000313" key="5">
    <source>
        <dbReference type="EMBL" id="APZ52521.1"/>
    </source>
</evidence>
<dbReference type="GO" id="GO:0016757">
    <property type="term" value="F:glycosyltransferase activity"/>
    <property type="evidence" value="ECO:0007669"/>
    <property type="project" value="UniProtKB-KW"/>
</dbReference>
<dbReference type="InterPro" id="IPR050834">
    <property type="entry name" value="Glycosyltransf_2"/>
</dbReference>
<reference evidence="5 6" key="1">
    <citation type="submission" date="2016-04" db="EMBL/GenBank/DDBJ databases">
        <title>Deep-sea bacteria in the southern Pacific.</title>
        <authorList>
            <person name="Tang K."/>
        </authorList>
    </citation>
    <scope>NUCLEOTIDE SEQUENCE [LARGE SCALE GENOMIC DNA]</scope>
    <source>
        <strain evidence="5 6">JLT2014</strain>
    </source>
</reference>
<evidence type="ECO:0000256" key="2">
    <source>
        <dbReference type="ARBA" id="ARBA00022676"/>
    </source>
</evidence>
<dbReference type="KEGG" id="paby:Ga0080574_TMP2187"/>
<dbReference type="InterPro" id="IPR001173">
    <property type="entry name" value="Glyco_trans_2-like"/>
</dbReference>
<dbReference type="STRING" id="1250539.Ga0080574_TMP2187"/>